<gene>
    <name evidence="1" type="ORF">AB6724_20250</name>
</gene>
<comment type="caution">
    <text evidence="1">The sequence shown here is derived from an EMBL/GenBank/DDBJ whole genome shotgun (WGS) entry which is preliminary data.</text>
</comment>
<dbReference type="SUPFAM" id="SSF54909">
    <property type="entry name" value="Dimeric alpha+beta barrel"/>
    <property type="match status" value="1"/>
</dbReference>
<name>A0ABV4A1W6_9BURK</name>
<dbReference type="Proteomes" id="UP001561046">
    <property type="component" value="Unassembled WGS sequence"/>
</dbReference>
<dbReference type="Gene3D" id="3.30.70.100">
    <property type="match status" value="1"/>
</dbReference>
<dbReference type="InterPro" id="IPR011008">
    <property type="entry name" value="Dimeric_a/b-barrel"/>
</dbReference>
<dbReference type="EMBL" id="JBFYGN010000035">
    <property type="protein sequence ID" value="MEX8195171.1"/>
    <property type="molecule type" value="Genomic_DNA"/>
</dbReference>
<sequence>MSESEADAAVWKLIYLARRNPALRPEDFPQAWREHSALGRQCLNVGRRVVAVAQCSRWLQACAPALSREHDGVNLMVLADRDAGAAIWSDPETLAVMRPDEPRVFADYVRNFSMLCRQRLLRSRLPAAALPQKGDVVLLGFLQRSDAWLGVASAPQACPAQWQQGALDLAARIVCNTVEEEAPKGHGYRYIVEWWFDGREQALAAAQALGEADAGGAYGWGDSVFMLTEVTHCRP</sequence>
<evidence type="ECO:0000313" key="1">
    <source>
        <dbReference type="EMBL" id="MEX8195171.1"/>
    </source>
</evidence>
<accession>A0ABV4A1W6</accession>
<reference evidence="1 2" key="1">
    <citation type="journal article" date="2013" name="Int. J. Syst. Evol. Microbiol.">
        <title>Comamonas guangdongensis sp. nov., isolated from subterranean forest sediment, and emended description of the genus Comamonas.</title>
        <authorList>
            <person name="Zhang J."/>
            <person name="Wang Y."/>
            <person name="Zhou S."/>
            <person name="Wu C."/>
            <person name="He J."/>
            <person name="Li F."/>
        </authorList>
    </citation>
    <scope>NUCLEOTIDE SEQUENCE [LARGE SCALE GENOMIC DNA]</scope>
    <source>
        <strain evidence="1 2">CCTCC AB2011133</strain>
    </source>
</reference>
<dbReference type="RefSeq" id="WP_369340349.1">
    <property type="nucleotide sequence ID" value="NZ_JBFYGN010000035.1"/>
</dbReference>
<evidence type="ECO:0000313" key="2">
    <source>
        <dbReference type="Proteomes" id="UP001561046"/>
    </source>
</evidence>
<proteinExistence type="predicted"/>
<protein>
    <submittedName>
        <fullName evidence="1">EthD domain-containing protein</fullName>
    </submittedName>
</protein>
<organism evidence="1 2">
    <name type="scientific">Comamonas guangdongensis</name>
    <dbReference type="NCBI Taxonomy" id="510515"/>
    <lineage>
        <taxon>Bacteria</taxon>
        <taxon>Pseudomonadati</taxon>
        <taxon>Pseudomonadota</taxon>
        <taxon>Betaproteobacteria</taxon>
        <taxon>Burkholderiales</taxon>
        <taxon>Comamonadaceae</taxon>
        <taxon>Comamonas</taxon>
    </lineage>
</organism>
<keyword evidence="2" id="KW-1185">Reference proteome</keyword>